<dbReference type="RefSeq" id="WP_169558807.1">
    <property type="nucleotide sequence ID" value="NZ_BMWY01000003.1"/>
</dbReference>
<dbReference type="InterPro" id="IPR011761">
    <property type="entry name" value="ATP-grasp"/>
</dbReference>
<dbReference type="Pfam" id="PF01370">
    <property type="entry name" value="Epimerase"/>
    <property type="match status" value="1"/>
</dbReference>
<evidence type="ECO:0000256" key="1">
    <source>
        <dbReference type="PROSITE-ProRule" id="PRU00409"/>
    </source>
</evidence>
<dbReference type="Proteomes" id="UP000615593">
    <property type="component" value="Unassembled WGS sequence"/>
</dbReference>
<name>A0ABQ3BPG7_9FLAO</name>
<dbReference type="InterPro" id="IPR036291">
    <property type="entry name" value="NAD(P)-bd_dom_sf"/>
</dbReference>
<dbReference type="EMBL" id="BMWY01000003">
    <property type="protein sequence ID" value="GGZ53430.1"/>
    <property type="molecule type" value="Genomic_DNA"/>
</dbReference>
<dbReference type="InterPro" id="IPR050177">
    <property type="entry name" value="Lipid_A_modif_metabolic_enz"/>
</dbReference>
<dbReference type="Gene3D" id="3.40.50.720">
    <property type="entry name" value="NAD(P)-binding Rossmann-like Domain"/>
    <property type="match status" value="1"/>
</dbReference>
<dbReference type="CDD" id="cd08946">
    <property type="entry name" value="SDR_e"/>
    <property type="match status" value="1"/>
</dbReference>
<organism evidence="3 4">
    <name type="scientific">Mesonia mobilis</name>
    <dbReference type="NCBI Taxonomy" id="369791"/>
    <lineage>
        <taxon>Bacteria</taxon>
        <taxon>Pseudomonadati</taxon>
        <taxon>Bacteroidota</taxon>
        <taxon>Flavobacteriia</taxon>
        <taxon>Flavobacteriales</taxon>
        <taxon>Flavobacteriaceae</taxon>
        <taxon>Mesonia</taxon>
    </lineage>
</organism>
<evidence type="ECO:0000313" key="3">
    <source>
        <dbReference type="EMBL" id="GGZ53430.1"/>
    </source>
</evidence>
<dbReference type="SUPFAM" id="SSF51735">
    <property type="entry name" value="NAD(P)-binding Rossmann-fold domains"/>
    <property type="match status" value="1"/>
</dbReference>
<keyword evidence="1" id="KW-0547">Nucleotide-binding</keyword>
<dbReference type="PANTHER" id="PTHR43245">
    <property type="entry name" value="BIFUNCTIONAL POLYMYXIN RESISTANCE PROTEIN ARNA"/>
    <property type="match status" value="1"/>
</dbReference>
<dbReference type="InterPro" id="IPR020904">
    <property type="entry name" value="Sc_DH/Rdtase_CS"/>
</dbReference>
<comment type="caution">
    <text evidence="3">The sequence shown here is derived from an EMBL/GenBank/DDBJ whole genome shotgun (WGS) entry which is preliminary data.</text>
</comment>
<keyword evidence="4" id="KW-1185">Reference proteome</keyword>
<gene>
    <name evidence="3" type="ORF">GCM10008088_13890</name>
</gene>
<dbReference type="Gene3D" id="3.40.50.20">
    <property type="match status" value="1"/>
</dbReference>
<sequence length="665" mass="74808">MKSIRVGISSIGSGVGQSVINSCRLSSLPLYTVGFGTNPMAYGLYECDTYAYTKSFYDKGYIEDVIAKCKEYEIDIFFPGHDDDAHIISKHLGLFKENNIAVPVSRQSLIDLCRDKELMSNELNKMANIFVRSYDKTSFLAAYAQKEIALPVIAKPRDGYASKGIAIILKEDDFDHINEIHIVQELAVPHQDDPLRAQFDKQLKQHINPQISEISIQLVADREGEIVGKMISYNKLNNGVPIEIIPYENKAVWEAITPLYPVFKKLGLRGPFNLQGRFTDQGLKLFEMNARFTGITGLRAYMGFNEVEYCIKEWLGLPMQNDPLVLNYNHFGIRQTADKSISLTKNPEVKKFYDQINKICIKPQQNILVTGATGYLGRNLITKLLKDYPRTYSIWGYVRDKAVALNYFDPSLVKLFDYQDFKKGVLSLGNVDVLLHAGFTRPHGTDKEIAESLSFTQELFTKAIQNQVAKIINISSQSVYSTQTGTPHLESELVSPESSYAIAKYASELLLKSLANTQPHINYTSIRLSSISGGLAGFNERDLLSKLVTQAQNAEVLKVYDGQQDVVRLDIRDAIDALVQVIQSSDTFEPVYNLGNEKVYTLSEVVDQVIEVSTSYTTNLSPKEHVEAQVSAKFGMNSALFQETFSWKSRYALSETIASIFEYKK</sequence>
<dbReference type="GeneID" id="94369055"/>
<dbReference type="PROSITE" id="PS50975">
    <property type="entry name" value="ATP_GRASP"/>
    <property type="match status" value="1"/>
</dbReference>
<dbReference type="PANTHER" id="PTHR43245:SF55">
    <property type="entry name" value="NAD(P)-BINDING DOMAIN-CONTAINING PROTEIN"/>
    <property type="match status" value="1"/>
</dbReference>
<dbReference type="InterPro" id="IPR001509">
    <property type="entry name" value="Epimerase_deHydtase"/>
</dbReference>
<protein>
    <recommendedName>
        <fullName evidence="2">ATP-grasp domain-containing protein</fullName>
    </recommendedName>
</protein>
<accession>A0ABQ3BPG7</accession>
<reference evidence="4" key="1">
    <citation type="journal article" date="2019" name="Int. J. Syst. Evol. Microbiol.">
        <title>The Global Catalogue of Microorganisms (GCM) 10K type strain sequencing project: providing services to taxonomists for standard genome sequencing and annotation.</title>
        <authorList>
            <consortium name="The Broad Institute Genomics Platform"/>
            <consortium name="The Broad Institute Genome Sequencing Center for Infectious Disease"/>
            <person name="Wu L."/>
            <person name="Ma J."/>
        </authorList>
    </citation>
    <scope>NUCLEOTIDE SEQUENCE [LARGE SCALE GENOMIC DNA]</scope>
    <source>
        <strain evidence="4">KCTC 12708</strain>
    </source>
</reference>
<evidence type="ECO:0000259" key="2">
    <source>
        <dbReference type="PROSITE" id="PS50975"/>
    </source>
</evidence>
<dbReference type="Gene3D" id="3.30.470.20">
    <property type="entry name" value="ATP-grasp fold, B domain"/>
    <property type="match status" value="1"/>
</dbReference>
<keyword evidence="1" id="KW-0067">ATP-binding</keyword>
<dbReference type="SUPFAM" id="SSF56059">
    <property type="entry name" value="Glutathione synthetase ATP-binding domain-like"/>
    <property type="match status" value="1"/>
</dbReference>
<proteinExistence type="predicted"/>
<feature type="domain" description="ATP-grasp" evidence="2">
    <location>
        <begin position="115"/>
        <end position="315"/>
    </location>
</feature>
<dbReference type="PROSITE" id="PS00061">
    <property type="entry name" value="ADH_SHORT"/>
    <property type="match status" value="1"/>
</dbReference>
<evidence type="ECO:0000313" key="4">
    <source>
        <dbReference type="Proteomes" id="UP000615593"/>
    </source>
</evidence>